<evidence type="ECO:0000313" key="2">
    <source>
        <dbReference type="Proteomes" id="UP000299102"/>
    </source>
</evidence>
<accession>A0A4C1X3U9</accession>
<dbReference type="AlphaFoldDB" id="A0A4C1X3U9"/>
<dbReference type="Proteomes" id="UP000299102">
    <property type="component" value="Unassembled WGS sequence"/>
</dbReference>
<gene>
    <name evidence="1" type="ORF">EVAR_40961_1</name>
</gene>
<name>A0A4C1X3U9_EUMVA</name>
<keyword evidence="2" id="KW-1185">Reference proteome</keyword>
<reference evidence="1 2" key="1">
    <citation type="journal article" date="2019" name="Commun. Biol.">
        <title>The bagworm genome reveals a unique fibroin gene that provides high tensile strength.</title>
        <authorList>
            <person name="Kono N."/>
            <person name="Nakamura H."/>
            <person name="Ohtoshi R."/>
            <person name="Tomita M."/>
            <person name="Numata K."/>
            <person name="Arakawa K."/>
        </authorList>
    </citation>
    <scope>NUCLEOTIDE SEQUENCE [LARGE SCALE GENOMIC DNA]</scope>
</reference>
<proteinExistence type="predicted"/>
<comment type="caution">
    <text evidence="1">The sequence shown here is derived from an EMBL/GenBank/DDBJ whole genome shotgun (WGS) entry which is preliminary data.</text>
</comment>
<dbReference type="EMBL" id="BGZK01000733">
    <property type="protein sequence ID" value="GBP58391.1"/>
    <property type="molecule type" value="Genomic_DNA"/>
</dbReference>
<evidence type="ECO:0000313" key="1">
    <source>
        <dbReference type="EMBL" id="GBP58391.1"/>
    </source>
</evidence>
<sequence length="82" mass="8896">MFVYSTRTAADGASVASDLHLRARTTAYGVGAPPGPKSIYYEYVTILTENQKTPRGPRQRSALRRARGLLGGDIASTDLRVQ</sequence>
<protein>
    <submittedName>
        <fullName evidence="1">Uncharacterized protein</fullName>
    </submittedName>
</protein>
<organism evidence="1 2">
    <name type="scientific">Eumeta variegata</name>
    <name type="common">Bagworm moth</name>
    <name type="synonym">Eumeta japonica</name>
    <dbReference type="NCBI Taxonomy" id="151549"/>
    <lineage>
        <taxon>Eukaryota</taxon>
        <taxon>Metazoa</taxon>
        <taxon>Ecdysozoa</taxon>
        <taxon>Arthropoda</taxon>
        <taxon>Hexapoda</taxon>
        <taxon>Insecta</taxon>
        <taxon>Pterygota</taxon>
        <taxon>Neoptera</taxon>
        <taxon>Endopterygota</taxon>
        <taxon>Lepidoptera</taxon>
        <taxon>Glossata</taxon>
        <taxon>Ditrysia</taxon>
        <taxon>Tineoidea</taxon>
        <taxon>Psychidae</taxon>
        <taxon>Oiketicinae</taxon>
        <taxon>Eumeta</taxon>
    </lineage>
</organism>